<dbReference type="Pfam" id="PF00072">
    <property type="entry name" value="Response_reg"/>
    <property type="match status" value="1"/>
</dbReference>
<dbReference type="SMART" id="SM00448">
    <property type="entry name" value="REC"/>
    <property type="match status" value="1"/>
</dbReference>
<comment type="caution">
    <text evidence="3">The sequence shown here is derived from an EMBL/GenBank/DDBJ whole genome shotgun (WGS) entry which is preliminary data.</text>
</comment>
<proteinExistence type="predicted"/>
<evidence type="ECO:0000313" key="4">
    <source>
        <dbReference type="Proteomes" id="UP001237642"/>
    </source>
</evidence>
<dbReference type="InterPro" id="IPR011006">
    <property type="entry name" value="CheY-like_superfamily"/>
</dbReference>
<dbReference type="PROSITE" id="PS50110">
    <property type="entry name" value="RESPONSE_REGULATORY"/>
    <property type="match status" value="1"/>
</dbReference>
<reference evidence="3" key="1">
    <citation type="submission" date="2023-02" db="EMBL/GenBank/DDBJ databases">
        <title>Genome of toxic invasive species Heracleum sosnowskyi carries increased number of genes despite the absence of recent whole-genome duplications.</title>
        <authorList>
            <person name="Schelkunov M."/>
            <person name="Shtratnikova V."/>
            <person name="Makarenko M."/>
            <person name="Klepikova A."/>
            <person name="Omelchenko D."/>
            <person name="Novikova G."/>
            <person name="Obukhova E."/>
            <person name="Bogdanov V."/>
            <person name="Penin A."/>
            <person name="Logacheva M."/>
        </authorList>
    </citation>
    <scope>NUCLEOTIDE SEQUENCE</scope>
    <source>
        <strain evidence="3">Hsosn_3</strain>
        <tissue evidence="3">Leaf</tissue>
    </source>
</reference>
<dbReference type="PANTHER" id="PTHR43228">
    <property type="entry name" value="TWO-COMPONENT RESPONSE REGULATOR"/>
    <property type="match status" value="1"/>
</dbReference>
<evidence type="ECO:0000256" key="1">
    <source>
        <dbReference type="PROSITE-ProRule" id="PRU00169"/>
    </source>
</evidence>
<accession>A0AAD8GXS2</accession>
<dbReference type="CDD" id="cd17546">
    <property type="entry name" value="REC_hyHK_CKI1_RcsC-like"/>
    <property type="match status" value="1"/>
</dbReference>
<dbReference type="InterPro" id="IPR001789">
    <property type="entry name" value="Sig_transdc_resp-reg_receiver"/>
</dbReference>
<name>A0AAD8GXS2_9APIA</name>
<dbReference type="SUPFAM" id="SSF52172">
    <property type="entry name" value="CheY-like"/>
    <property type="match status" value="1"/>
</dbReference>
<dbReference type="PANTHER" id="PTHR43228:SF1">
    <property type="entry name" value="TWO-COMPONENT RESPONSE REGULATOR ARR22"/>
    <property type="match status" value="1"/>
</dbReference>
<feature type="domain" description="Response regulatory" evidence="2">
    <location>
        <begin position="14"/>
        <end position="129"/>
    </location>
</feature>
<dbReference type="Proteomes" id="UP001237642">
    <property type="component" value="Unassembled WGS sequence"/>
</dbReference>
<dbReference type="Gene3D" id="3.40.50.2300">
    <property type="match status" value="1"/>
</dbReference>
<keyword evidence="4" id="KW-1185">Reference proteome</keyword>
<dbReference type="InterPro" id="IPR052048">
    <property type="entry name" value="ST_Response_Regulator"/>
</dbReference>
<evidence type="ECO:0000259" key="2">
    <source>
        <dbReference type="PROSITE" id="PS50110"/>
    </source>
</evidence>
<dbReference type="AlphaFoldDB" id="A0AAD8GXS2"/>
<sequence length="133" mass="15326">MAKKVKSSNKSKLSALVVDDNSTCRLAHCAILRRHEFETYTAENGREVVELIRSGQKFDVIFIDTIMTPEMNGVQATRALRLMGVNSMIVGMDCDLDHINEDFIRAGMDRVYKKRYPMRYPKKVPLRVEIQFI</sequence>
<evidence type="ECO:0000313" key="3">
    <source>
        <dbReference type="EMBL" id="KAK1356634.1"/>
    </source>
</evidence>
<dbReference type="GO" id="GO:0000160">
    <property type="term" value="P:phosphorelay signal transduction system"/>
    <property type="evidence" value="ECO:0007669"/>
    <property type="project" value="InterPro"/>
</dbReference>
<protein>
    <submittedName>
        <fullName evidence="3">Signal transduction response regulator</fullName>
    </submittedName>
</protein>
<feature type="modified residue" description="4-aspartylphosphate" evidence="1">
    <location>
        <position position="64"/>
    </location>
</feature>
<keyword evidence="1" id="KW-0597">Phosphoprotein</keyword>
<reference evidence="3" key="2">
    <citation type="submission" date="2023-05" db="EMBL/GenBank/DDBJ databases">
        <authorList>
            <person name="Schelkunov M.I."/>
        </authorList>
    </citation>
    <scope>NUCLEOTIDE SEQUENCE</scope>
    <source>
        <strain evidence="3">Hsosn_3</strain>
        <tissue evidence="3">Leaf</tissue>
    </source>
</reference>
<gene>
    <name evidence="3" type="ORF">POM88_049890</name>
</gene>
<dbReference type="EMBL" id="JAUIZM010000011">
    <property type="protein sequence ID" value="KAK1356634.1"/>
    <property type="molecule type" value="Genomic_DNA"/>
</dbReference>
<organism evidence="3 4">
    <name type="scientific">Heracleum sosnowskyi</name>
    <dbReference type="NCBI Taxonomy" id="360622"/>
    <lineage>
        <taxon>Eukaryota</taxon>
        <taxon>Viridiplantae</taxon>
        <taxon>Streptophyta</taxon>
        <taxon>Embryophyta</taxon>
        <taxon>Tracheophyta</taxon>
        <taxon>Spermatophyta</taxon>
        <taxon>Magnoliopsida</taxon>
        <taxon>eudicotyledons</taxon>
        <taxon>Gunneridae</taxon>
        <taxon>Pentapetalae</taxon>
        <taxon>asterids</taxon>
        <taxon>campanulids</taxon>
        <taxon>Apiales</taxon>
        <taxon>Apiaceae</taxon>
        <taxon>Apioideae</taxon>
        <taxon>apioid superclade</taxon>
        <taxon>Tordylieae</taxon>
        <taxon>Tordyliinae</taxon>
        <taxon>Heracleum</taxon>
    </lineage>
</organism>